<evidence type="ECO:0000313" key="4">
    <source>
        <dbReference type="EMBL" id="KRL84704.1"/>
    </source>
</evidence>
<dbReference type="Pfam" id="PF00296">
    <property type="entry name" value="Bac_luciferase"/>
    <property type="match status" value="1"/>
</dbReference>
<dbReference type="PANTHER" id="PTHR30137:SF8">
    <property type="entry name" value="BLR5498 PROTEIN"/>
    <property type="match status" value="1"/>
</dbReference>
<protein>
    <submittedName>
        <fullName evidence="4">Coenzyme F420-dependent N5,N10-methylene tetrahydromethanopterin reductase-like protein</fullName>
    </submittedName>
</protein>
<evidence type="ECO:0000256" key="2">
    <source>
        <dbReference type="ARBA" id="ARBA00023033"/>
    </source>
</evidence>
<feature type="domain" description="Luciferase-like" evidence="3">
    <location>
        <begin position="20"/>
        <end position="302"/>
    </location>
</feature>
<organism evidence="4 5">
    <name type="scientific">Lacticaseibacillus pantheris DSM 15945 = JCM 12539 = NBRC 106106</name>
    <dbReference type="NCBI Taxonomy" id="1423783"/>
    <lineage>
        <taxon>Bacteria</taxon>
        <taxon>Bacillati</taxon>
        <taxon>Bacillota</taxon>
        <taxon>Bacilli</taxon>
        <taxon>Lactobacillales</taxon>
        <taxon>Lactobacillaceae</taxon>
        <taxon>Lacticaseibacillus</taxon>
    </lineage>
</organism>
<keyword evidence="5" id="KW-1185">Reference proteome</keyword>
<dbReference type="PATRIC" id="fig|1423783.4.peg.2069"/>
<dbReference type="OrthoDB" id="9776438at2"/>
<evidence type="ECO:0000313" key="5">
    <source>
        <dbReference type="Proteomes" id="UP000051922"/>
    </source>
</evidence>
<dbReference type="SUPFAM" id="SSF51679">
    <property type="entry name" value="Bacterial luciferase-like"/>
    <property type="match status" value="1"/>
</dbReference>
<dbReference type="Proteomes" id="UP000051922">
    <property type="component" value="Unassembled WGS sequence"/>
</dbReference>
<dbReference type="STRING" id="1423783.FC50_GL002019"/>
<dbReference type="Gene3D" id="3.20.20.30">
    <property type="entry name" value="Luciferase-like domain"/>
    <property type="match status" value="1"/>
</dbReference>
<reference evidence="4 5" key="1">
    <citation type="journal article" date="2015" name="Genome Announc.">
        <title>Expanding the biotechnology potential of lactobacilli through comparative genomics of 213 strains and associated genera.</title>
        <authorList>
            <person name="Sun Z."/>
            <person name="Harris H.M."/>
            <person name="McCann A."/>
            <person name="Guo C."/>
            <person name="Argimon S."/>
            <person name="Zhang W."/>
            <person name="Yang X."/>
            <person name="Jeffery I.B."/>
            <person name="Cooney J.C."/>
            <person name="Kagawa T.F."/>
            <person name="Liu W."/>
            <person name="Song Y."/>
            <person name="Salvetti E."/>
            <person name="Wrobel A."/>
            <person name="Rasinkangas P."/>
            <person name="Parkhill J."/>
            <person name="Rea M.C."/>
            <person name="O'Sullivan O."/>
            <person name="Ritari J."/>
            <person name="Douillard F.P."/>
            <person name="Paul Ross R."/>
            <person name="Yang R."/>
            <person name="Briner A.E."/>
            <person name="Felis G.E."/>
            <person name="de Vos W.M."/>
            <person name="Barrangou R."/>
            <person name="Klaenhammer T.R."/>
            <person name="Caufield P.W."/>
            <person name="Cui Y."/>
            <person name="Zhang H."/>
            <person name="O'Toole P.W."/>
        </authorList>
    </citation>
    <scope>NUCLEOTIDE SEQUENCE [LARGE SCALE GENOMIC DNA]</scope>
    <source>
        <strain evidence="4 5">DSM 15945</strain>
    </source>
</reference>
<dbReference type="GO" id="GO:0016705">
    <property type="term" value="F:oxidoreductase activity, acting on paired donors, with incorporation or reduction of molecular oxygen"/>
    <property type="evidence" value="ECO:0007669"/>
    <property type="project" value="InterPro"/>
</dbReference>
<dbReference type="InterPro" id="IPR050766">
    <property type="entry name" value="Bact_Lucif_Oxidored"/>
</dbReference>
<name>A0A0R1TTT5_9LACO</name>
<keyword evidence="1" id="KW-0560">Oxidoreductase</keyword>
<dbReference type="PANTHER" id="PTHR30137">
    <property type="entry name" value="LUCIFERASE-LIKE MONOOXYGENASE"/>
    <property type="match status" value="1"/>
</dbReference>
<dbReference type="GO" id="GO:0004497">
    <property type="term" value="F:monooxygenase activity"/>
    <property type="evidence" value="ECO:0007669"/>
    <property type="project" value="UniProtKB-KW"/>
</dbReference>
<accession>A0A0R1TTT5</accession>
<proteinExistence type="predicted"/>
<comment type="caution">
    <text evidence="4">The sequence shown here is derived from an EMBL/GenBank/DDBJ whole genome shotgun (WGS) entry which is preliminary data.</text>
</comment>
<sequence length="347" mass="38843">MADQKYEFGLNTFGDLAFHDDGTPLDGDETLRQVVKEAQLADELGIDRIALGEHHRPEFAISSPEVVLGAMAMVTKNIKLGTAVTVLSSDDPVRVFERFSTLHGLSHGREEIMLGRGSFTESFPLFGFDLENYNELFEEKIAMWQKLLEGDPMNWKGQFTQTLTDTAVYPQLPKGETVSTSLAVGGSPESIIRAVAYDIPVVIAIIGGEPVRFRPYVDLYKKAAKQFKKPERPLGMHAHGIILDDEQEAVEVGFKYIKAEMDRIGIDRGWAPMTRDRFEFEIDKGAYYVGTPEQVAQKIAHNMKALDMQRFDLVYGTGGQLLNQREATIRNFGERVVPRVKELLGGE</sequence>
<dbReference type="GO" id="GO:0005829">
    <property type="term" value="C:cytosol"/>
    <property type="evidence" value="ECO:0007669"/>
    <property type="project" value="TreeGrafter"/>
</dbReference>
<gene>
    <name evidence="4" type="ORF">FC50_GL002019</name>
</gene>
<dbReference type="InterPro" id="IPR036661">
    <property type="entry name" value="Luciferase-like_sf"/>
</dbReference>
<dbReference type="InterPro" id="IPR011251">
    <property type="entry name" value="Luciferase-like_dom"/>
</dbReference>
<dbReference type="EMBL" id="AZFJ01000059">
    <property type="protein sequence ID" value="KRL84704.1"/>
    <property type="molecule type" value="Genomic_DNA"/>
</dbReference>
<evidence type="ECO:0000259" key="3">
    <source>
        <dbReference type="Pfam" id="PF00296"/>
    </source>
</evidence>
<evidence type="ECO:0000256" key="1">
    <source>
        <dbReference type="ARBA" id="ARBA00023002"/>
    </source>
</evidence>
<dbReference type="RefSeq" id="WP_054650015.1">
    <property type="nucleotide sequence ID" value="NZ_AZFJ01000059.1"/>
</dbReference>
<dbReference type="AlphaFoldDB" id="A0A0R1TTT5"/>
<keyword evidence="2" id="KW-0503">Monooxygenase</keyword>